<dbReference type="EMBL" id="UYRV01010658">
    <property type="protein sequence ID" value="VDK57585.1"/>
    <property type="molecule type" value="Genomic_DNA"/>
</dbReference>
<dbReference type="OrthoDB" id="5869960at2759"/>
<reference evidence="1 2" key="1">
    <citation type="submission" date="2018-11" db="EMBL/GenBank/DDBJ databases">
        <authorList>
            <consortium name="Pathogen Informatics"/>
        </authorList>
    </citation>
    <scope>NUCLEOTIDE SEQUENCE [LARGE SCALE GENOMIC DNA]</scope>
</reference>
<evidence type="ECO:0000313" key="2">
    <source>
        <dbReference type="Proteomes" id="UP000271889"/>
    </source>
</evidence>
<name>A0A3P6RU42_CYLGO</name>
<dbReference type="AlphaFoldDB" id="A0A3P6RU42"/>
<keyword evidence="2" id="KW-1185">Reference proteome</keyword>
<protein>
    <submittedName>
        <fullName evidence="1">Uncharacterized protein</fullName>
    </submittedName>
</protein>
<sequence length="95" mass="10776">MDAVTTMHTALGLDDIGFLHHAPVICGDCVFLITVRFVGSKERDRLVQTMTLRWLSFDKLLKKKSDSPLISTLITESMNIMNFYESSQITLKKLV</sequence>
<dbReference type="Proteomes" id="UP000271889">
    <property type="component" value="Unassembled WGS sequence"/>
</dbReference>
<accession>A0A3P6RU42</accession>
<evidence type="ECO:0000313" key="1">
    <source>
        <dbReference type="EMBL" id="VDK57585.1"/>
    </source>
</evidence>
<organism evidence="1 2">
    <name type="scientific">Cylicostephanus goldi</name>
    <name type="common">Nematode worm</name>
    <dbReference type="NCBI Taxonomy" id="71465"/>
    <lineage>
        <taxon>Eukaryota</taxon>
        <taxon>Metazoa</taxon>
        <taxon>Ecdysozoa</taxon>
        <taxon>Nematoda</taxon>
        <taxon>Chromadorea</taxon>
        <taxon>Rhabditida</taxon>
        <taxon>Rhabditina</taxon>
        <taxon>Rhabditomorpha</taxon>
        <taxon>Strongyloidea</taxon>
        <taxon>Strongylidae</taxon>
        <taxon>Cylicostephanus</taxon>
    </lineage>
</organism>
<gene>
    <name evidence="1" type="ORF">CGOC_LOCUS4041</name>
</gene>
<proteinExistence type="predicted"/>